<dbReference type="InterPro" id="IPR013114">
    <property type="entry name" value="FabA_FabZ"/>
</dbReference>
<dbReference type="SUPFAM" id="SSF54637">
    <property type="entry name" value="Thioesterase/thiol ester dehydrase-isomerase"/>
    <property type="match status" value="1"/>
</dbReference>
<dbReference type="GO" id="GO:0016020">
    <property type="term" value="C:membrane"/>
    <property type="evidence" value="ECO:0007669"/>
    <property type="project" value="GOC"/>
</dbReference>
<comment type="subcellular location">
    <subcellularLocation>
        <location evidence="2">Cytoplasm</location>
    </subcellularLocation>
</comment>
<reference evidence="11 12" key="1">
    <citation type="journal article" date="2019" name="Nat. Microbiol.">
        <title>Mediterranean grassland soil C-N compound turnover is dependent on rainfall and depth, and is mediated by genomically divergent microorganisms.</title>
        <authorList>
            <person name="Diamond S."/>
            <person name="Andeer P.F."/>
            <person name="Li Z."/>
            <person name="Crits-Christoph A."/>
            <person name="Burstein D."/>
            <person name="Anantharaman K."/>
            <person name="Lane K.R."/>
            <person name="Thomas B.C."/>
            <person name="Pan C."/>
            <person name="Northen T.R."/>
            <person name="Banfield J.F."/>
        </authorList>
    </citation>
    <scope>NUCLEOTIDE SEQUENCE [LARGE SCALE GENOMIC DNA]</scope>
    <source>
        <strain evidence="11">NP_3</strain>
    </source>
</reference>
<evidence type="ECO:0000256" key="3">
    <source>
        <dbReference type="ARBA" id="ARBA00009174"/>
    </source>
</evidence>
<dbReference type="GO" id="GO:0009245">
    <property type="term" value="P:lipid A biosynthetic process"/>
    <property type="evidence" value="ECO:0007669"/>
    <property type="project" value="UniProtKB-KW"/>
</dbReference>
<dbReference type="EC" id="4.2.1.59" evidence="4"/>
<dbReference type="AlphaFoldDB" id="A0A537KEM0"/>
<protein>
    <recommendedName>
        <fullName evidence="4">3-hydroxyacyl-[acyl-carrier-protein] dehydratase</fullName>
        <ecNumber evidence="4">4.2.1.59</ecNumber>
    </recommendedName>
</protein>
<keyword evidence="9" id="KW-0456">Lyase</keyword>
<dbReference type="NCBIfam" id="NF000582">
    <property type="entry name" value="PRK00006.1"/>
    <property type="match status" value="1"/>
</dbReference>
<keyword evidence="8" id="KW-0443">Lipid metabolism</keyword>
<sequence length="159" mass="16723">MDILQIMTRLPHRYPMLLVDCILAIDPGKRAVGLKNVSMDEPFFSGHVPGHPVMPAALVLEAMAQVGAVLASLRPDAAGHIIHLVSVERVRFRRGIVPGDQIIIEVVALRGKGRFGKAQATAVVNGVVAAEGVLAYGMVKPGHIGSDSVSNVHDAPGGT</sequence>
<comment type="function">
    <text evidence="10">Involved in unsaturated fatty acids biosynthesis. Catalyzes the dehydration of short chain beta-hydroxyacyl-ACPs and long chain saturated and unsaturated beta-hydroxyacyl-ACPs.</text>
</comment>
<proteinExistence type="inferred from homology"/>
<dbReference type="InterPro" id="IPR029069">
    <property type="entry name" value="HotDog_dom_sf"/>
</dbReference>
<evidence type="ECO:0000256" key="8">
    <source>
        <dbReference type="ARBA" id="ARBA00023098"/>
    </source>
</evidence>
<comment type="catalytic activity">
    <reaction evidence="1">
        <text>a (3R)-hydroxyacyl-[ACP] = a (2E)-enoyl-[ACP] + H2O</text>
        <dbReference type="Rhea" id="RHEA:13097"/>
        <dbReference type="Rhea" id="RHEA-COMP:9925"/>
        <dbReference type="Rhea" id="RHEA-COMP:9945"/>
        <dbReference type="ChEBI" id="CHEBI:15377"/>
        <dbReference type="ChEBI" id="CHEBI:78784"/>
        <dbReference type="ChEBI" id="CHEBI:78827"/>
        <dbReference type="EC" id="4.2.1.59"/>
    </reaction>
</comment>
<evidence type="ECO:0000313" key="11">
    <source>
        <dbReference type="EMBL" id="TMI93936.1"/>
    </source>
</evidence>
<accession>A0A537KEM0</accession>
<dbReference type="CDD" id="cd01288">
    <property type="entry name" value="FabZ"/>
    <property type="match status" value="1"/>
</dbReference>
<name>A0A537KEM0_9BACT</name>
<dbReference type="GO" id="GO:0005737">
    <property type="term" value="C:cytoplasm"/>
    <property type="evidence" value="ECO:0007669"/>
    <property type="project" value="UniProtKB-SubCell"/>
</dbReference>
<dbReference type="PANTHER" id="PTHR30272">
    <property type="entry name" value="3-HYDROXYACYL-[ACYL-CARRIER-PROTEIN] DEHYDRATASE"/>
    <property type="match status" value="1"/>
</dbReference>
<evidence type="ECO:0000256" key="9">
    <source>
        <dbReference type="ARBA" id="ARBA00023239"/>
    </source>
</evidence>
<evidence type="ECO:0000256" key="4">
    <source>
        <dbReference type="ARBA" id="ARBA00013167"/>
    </source>
</evidence>
<dbReference type="FunFam" id="3.10.129.10:FF:000001">
    <property type="entry name" value="3-hydroxyacyl-[acyl-carrier-protein] dehydratase FabZ"/>
    <property type="match status" value="1"/>
</dbReference>
<dbReference type="EMBL" id="VBAK01000013">
    <property type="protein sequence ID" value="TMI93936.1"/>
    <property type="molecule type" value="Genomic_DNA"/>
</dbReference>
<evidence type="ECO:0000256" key="7">
    <source>
        <dbReference type="ARBA" id="ARBA00022556"/>
    </source>
</evidence>
<evidence type="ECO:0000256" key="2">
    <source>
        <dbReference type="ARBA" id="ARBA00004496"/>
    </source>
</evidence>
<dbReference type="Pfam" id="PF07977">
    <property type="entry name" value="FabA"/>
    <property type="match status" value="1"/>
</dbReference>
<keyword evidence="6" id="KW-0444">Lipid biosynthesis</keyword>
<evidence type="ECO:0000256" key="10">
    <source>
        <dbReference type="ARBA" id="ARBA00025049"/>
    </source>
</evidence>
<evidence type="ECO:0000256" key="1">
    <source>
        <dbReference type="ARBA" id="ARBA00001055"/>
    </source>
</evidence>
<gene>
    <name evidence="11" type="ORF">E6H00_00470</name>
</gene>
<organism evidence="11 12">
    <name type="scientific">Candidatus Segetimicrobium genomatis</name>
    <dbReference type="NCBI Taxonomy" id="2569760"/>
    <lineage>
        <taxon>Bacteria</taxon>
        <taxon>Bacillati</taxon>
        <taxon>Candidatus Sysuimicrobiota</taxon>
        <taxon>Candidatus Sysuimicrobiia</taxon>
        <taxon>Candidatus Sysuimicrobiales</taxon>
        <taxon>Candidatus Segetimicrobiaceae</taxon>
        <taxon>Candidatus Segetimicrobium</taxon>
    </lineage>
</organism>
<evidence type="ECO:0000256" key="6">
    <source>
        <dbReference type="ARBA" id="ARBA00022516"/>
    </source>
</evidence>
<keyword evidence="5" id="KW-0963">Cytoplasm</keyword>
<comment type="caution">
    <text evidence="11">The sequence shown here is derived from an EMBL/GenBank/DDBJ whole genome shotgun (WGS) entry which is preliminary data.</text>
</comment>
<evidence type="ECO:0000313" key="12">
    <source>
        <dbReference type="Proteomes" id="UP000318509"/>
    </source>
</evidence>
<comment type="similarity">
    <text evidence="3">Belongs to the thioester dehydratase family. FabZ subfamily.</text>
</comment>
<dbReference type="Proteomes" id="UP000318509">
    <property type="component" value="Unassembled WGS sequence"/>
</dbReference>
<keyword evidence="7" id="KW-0441">Lipid A biosynthesis</keyword>
<dbReference type="GO" id="GO:0019171">
    <property type="term" value="F:(3R)-hydroxyacyl-[acyl-carrier-protein] dehydratase activity"/>
    <property type="evidence" value="ECO:0007669"/>
    <property type="project" value="UniProtKB-EC"/>
</dbReference>
<evidence type="ECO:0000256" key="5">
    <source>
        <dbReference type="ARBA" id="ARBA00022490"/>
    </source>
</evidence>
<dbReference type="PANTHER" id="PTHR30272:SF1">
    <property type="entry name" value="3-HYDROXYACYL-[ACYL-CARRIER-PROTEIN] DEHYDRATASE"/>
    <property type="match status" value="1"/>
</dbReference>
<dbReference type="Gene3D" id="3.10.129.10">
    <property type="entry name" value="Hotdog Thioesterase"/>
    <property type="match status" value="1"/>
</dbReference>